<dbReference type="Proteomes" id="UP000299102">
    <property type="component" value="Unassembled WGS sequence"/>
</dbReference>
<accession>A0A4C1UQ84</accession>
<feature type="transmembrane region" description="Helical" evidence="2">
    <location>
        <begin position="49"/>
        <end position="69"/>
    </location>
</feature>
<organism evidence="3 4">
    <name type="scientific">Eumeta variegata</name>
    <name type="common">Bagworm moth</name>
    <name type="synonym">Eumeta japonica</name>
    <dbReference type="NCBI Taxonomy" id="151549"/>
    <lineage>
        <taxon>Eukaryota</taxon>
        <taxon>Metazoa</taxon>
        <taxon>Ecdysozoa</taxon>
        <taxon>Arthropoda</taxon>
        <taxon>Hexapoda</taxon>
        <taxon>Insecta</taxon>
        <taxon>Pterygota</taxon>
        <taxon>Neoptera</taxon>
        <taxon>Endopterygota</taxon>
        <taxon>Lepidoptera</taxon>
        <taxon>Glossata</taxon>
        <taxon>Ditrysia</taxon>
        <taxon>Tineoidea</taxon>
        <taxon>Psychidae</taxon>
        <taxon>Oiketicinae</taxon>
        <taxon>Eumeta</taxon>
    </lineage>
</organism>
<sequence length="70" mass="8236">MPVTLSTCQEDQILSRRRPVAPRGDVRTNLFAGRQSRRRKRADRDRNPYGGRFRWIYLAHALLSLWVLIA</sequence>
<evidence type="ECO:0000256" key="2">
    <source>
        <dbReference type="SAM" id="Phobius"/>
    </source>
</evidence>
<evidence type="ECO:0000313" key="4">
    <source>
        <dbReference type="Proteomes" id="UP000299102"/>
    </source>
</evidence>
<feature type="region of interest" description="Disordered" evidence="1">
    <location>
        <begin position="28"/>
        <end position="49"/>
    </location>
</feature>
<gene>
    <name evidence="3" type="ORF">EVAR_76237_1</name>
</gene>
<name>A0A4C1UQ84_EUMVA</name>
<proteinExistence type="predicted"/>
<reference evidence="3 4" key="1">
    <citation type="journal article" date="2019" name="Commun. Biol.">
        <title>The bagworm genome reveals a unique fibroin gene that provides high tensile strength.</title>
        <authorList>
            <person name="Kono N."/>
            <person name="Nakamura H."/>
            <person name="Ohtoshi R."/>
            <person name="Tomita M."/>
            <person name="Numata K."/>
            <person name="Arakawa K."/>
        </authorList>
    </citation>
    <scope>NUCLEOTIDE SEQUENCE [LARGE SCALE GENOMIC DNA]</scope>
</reference>
<protein>
    <submittedName>
        <fullName evidence="3">Uncharacterized protein</fullName>
    </submittedName>
</protein>
<evidence type="ECO:0000313" key="3">
    <source>
        <dbReference type="EMBL" id="GBP28142.1"/>
    </source>
</evidence>
<comment type="caution">
    <text evidence="3">The sequence shown here is derived from an EMBL/GenBank/DDBJ whole genome shotgun (WGS) entry which is preliminary data.</text>
</comment>
<evidence type="ECO:0000256" key="1">
    <source>
        <dbReference type="SAM" id="MobiDB-lite"/>
    </source>
</evidence>
<keyword evidence="4" id="KW-1185">Reference proteome</keyword>
<dbReference type="EMBL" id="BGZK01000203">
    <property type="protein sequence ID" value="GBP28142.1"/>
    <property type="molecule type" value="Genomic_DNA"/>
</dbReference>
<keyword evidence="2" id="KW-0472">Membrane</keyword>
<keyword evidence="2" id="KW-1133">Transmembrane helix</keyword>
<dbReference type="AlphaFoldDB" id="A0A4C1UQ84"/>
<keyword evidence="2" id="KW-0812">Transmembrane</keyword>